<dbReference type="EMBL" id="DS268110">
    <property type="protein sequence ID" value="KMM67836.1"/>
    <property type="molecule type" value="Genomic_DNA"/>
</dbReference>
<organism evidence="1 2">
    <name type="scientific">Coccidioides posadasii RMSCC 3488</name>
    <dbReference type="NCBI Taxonomy" id="454284"/>
    <lineage>
        <taxon>Eukaryota</taxon>
        <taxon>Fungi</taxon>
        <taxon>Dikarya</taxon>
        <taxon>Ascomycota</taxon>
        <taxon>Pezizomycotina</taxon>
        <taxon>Eurotiomycetes</taxon>
        <taxon>Eurotiomycetidae</taxon>
        <taxon>Onygenales</taxon>
        <taxon>Onygenaceae</taxon>
        <taxon>Coccidioides</taxon>
    </lineage>
</organism>
<proteinExistence type="predicted"/>
<gene>
    <name evidence="1" type="ORF">CPAG_04169</name>
</gene>
<sequence>MLNPTPERPEPVIQQNRSRLWARNRDFRMLGLHRPEAQDCQNASARSTRVRLRPAVGSLDTFMRSVDLDTFAKDSRFDKSSGTPMIKPYRGHTKIDTPVVLVKDVG</sequence>
<protein>
    <submittedName>
        <fullName evidence="1">Uncharacterized protein</fullName>
    </submittedName>
</protein>
<evidence type="ECO:0000313" key="1">
    <source>
        <dbReference type="EMBL" id="KMM67836.1"/>
    </source>
</evidence>
<name>A0A0J6F4J3_COCPO</name>
<dbReference type="AlphaFoldDB" id="A0A0J6F4J3"/>
<dbReference type="Proteomes" id="UP000054567">
    <property type="component" value="Unassembled WGS sequence"/>
</dbReference>
<reference evidence="1 2" key="1">
    <citation type="submission" date="2007-06" db="EMBL/GenBank/DDBJ databases">
        <title>The Genome Sequence of Coccidioides posadasii RMSCC_3488.</title>
        <authorList>
            <consortium name="Coccidioides Genome Resources Consortium"/>
            <consortium name="The Broad Institute Genome Sequencing Platform"/>
            <person name="Henn M.R."/>
            <person name="Sykes S."/>
            <person name="Young S."/>
            <person name="Jaffe D."/>
            <person name="Berlin A."/>
            <person name="Alvarez P."/>
            <person name="Butler J."/>
            <person name="Gnerre S."/>
            <person name="Grabherr M."/>
            <person name="Mauceli E."/>
            <person name="Brockman W."/>
            <person name="Kodira C."/>
            <person name="Alvarado L."/>
            <person name="Zeng Q."/>
            <person name="Crawford M."/>
            <person name="Antoine C."/>
            <person name="Devon K."/>
            <person name="Galgiani J."/>
            <person name="Orsborn K."/>
            <person name="Lewis M.L."/>
            <person name="Nusbaum C."/>
            <person name="Galagan J."/>
            <person name="Birren B."/>
        </authorList>
    </citation>
    <scope>NUCLEOTIDE SEQUENCE [LARGE SCALE GENOMIC DNA]</scope>
    <source>
        <strain evidence="1 2">RMSCC 3488</strain>
    </source>
</reference>
<reference evidence="2" key="3">
    <citation type="journal article" date="2010" name="Genome Res.">
        <title>Population genomic sequencing of Coccidioides fungi reveals recent hybridization and transposon control.</title>
        <authorList>
            <person name="Neafsey D.E."/>
            <person name="Barker B.M."/>
            <person name="Sharpton T.J."/>
            <person name="Stajich J.E."/>
            <person name="Park D.J."/>
            <person name="Whiston E."/>
            <person name="Hung C.-Y."/>
            <person name="McMahan C."/>
            <person name="White J."/>
            <person name="Sykes S."/>
            <person name="Heiman D."/>
            <person name="Young S."/>
            <person name="Zeng Q."/>
            <person name="Abouelleil A."/>
            <person name="Aftuck L."/>
            <person name="Bessette D."/>
            <person name="Brown A."/>
            <person name="FitzGerald M."/>
            <person name="Lui A."/>
            <person name="Macdonald J.P."/>
            <person name="Priest M."/>
            <person name="Orbach M.J."/>
            <person name="Galgiani J.N."/>
            <person name="Kirkland T.N."/>
            <person name="Cole G.T."/>
            <person name="Birren B.W."/>
            <person name="Henn M.R."/>
            <person name="Taylor J.W."/>
            <person name="Rounsley S.D."/>
        </authorList>
    </citation>
    <scope>NUCLEOTIDE SEQUENCE [LARGE SCALE GENOMIC DNA]</scope>
    <source>
        <strain evidence="2">RMSCC 3488</strain>
    </source>
</reference>
<dbReference type="VEuPathDB" id="FungiDB:CPAG_04169"/>
<reference evidence="2" key="2">
    <citation type="journal article" date="2009" name="Genome Res.">
        <title>Comparative genomic analyses of the human fungal pathogens Coccidioides and their relatives.</title>
        <authorList>
            <person name="Sharpton T.J."/>
            <person name="Stajich J.E."/>
            <person name="Rounsley S.D."/>
            <person name="Gardner M.J."/>
            <person name="Wortman J.R."/>
            <person name="Jordar V.S."/>
            <person name="Maiti R."/>
            <person name="Kodira C.D."/>
            <person name="Neafsey D.E."/>
            <person name="Zeng Q."/>
            <person name="Hung C.-Y."/>
            <person name="McMahan C."/>
            <person name="Muszewska A."/>
            <person name="Grynberg M."/>
            <person name="Mandel M.A."/>
            <person name="Kellner E.M."/>
            <person name="Barker B.M."/>
            <person name="Galgiani J.N."/>
            <person name="Orbach M.J."/>
            <person name="Kirkland T.N."/>
            <person name="Cole G.T."/>
            <person name="Henn M.R."/>
            <person name="Birren B.W."/>
            <person name="Taylor J.W."/>
        </authorList>
    </citation>
    <scope>NUCLEOTIDE SEQUENCE [LARGE SCALE GENOMIC DNA]</scope>
    <source>
        <strain evidence="2">RMSCC 3488</strain>
    </source>
</reference>
<evidence type="ECO:0000313" key="2">
    <source>
        <dbReference type="Proteomes" id="UP000054567"/>
    </source>
</evidence>
<accession>A0A0J6F4J3</accession>